<keyword evidence="1" id="KW-0479">Metal-binding</keyword>
<name>A0AA39M1S1_9BILA</name>
<keyword evidence="2 4" id="KW-0863">Zinc-finger</keyword>
<evidence type="ECO:0000259" key="5">
    <source>
        <dbReference type="PROSITE" id="PS50089"/>
    </source>
</evidence>
<evidence type="ECO:0000256" key="4">
    <source>
        <dbReference type="PROSITE-ProRule" id="PRU00175"/>
    </source>
</evidence>
<sequence length="204" mass="23540">MSEHIKAQWASSPEYSTHKETDLYTPEANSVSSSCSSLDSQESSLSVMLETLACDGPCRQLMELKILKSFDCGHVFCETCLLEAIAKGNVQVKCPAKKCVRRSQFQLSPLHNDGVKEHTFQLIRHVFTLFEFKWNGFLVIIFVFLRYNNRHIQSAFSYRILRNVDDVELLFLLHNLLLLGFDRLLQFHLRIVSQPLNNIISVRF</sequence>
<evidence type="ECO:0000313" key="6">
    <source>
        <dbReference type="EMBL" id="KAK0417424.1"/>
    </source>
</evidence>
<proteinExistence type="predicted"/>
<reference evidence="6" key="1">
    <citation type="submission" date="2023-06" db="EMBL/GenBank/DDBJ databases">
        <title>Genomic analysis of the entomopathogenic nematode Steinernema hermaphroditum.</title>
        <authorList>
            <person name="Schwarz E.M."/>
            <person name="Heppert J.K."/>
            <person name="Baniya A."/>
            <person name="Schwartz H.T."/>
            <person name="Tan C.-H."/>
            <person name="Antoshechkin I."/>
            <person name="Sternberg P.W."/>
            <person name="Goodrich-Blair H."/>
            <person name="Dillman A.R."/>
        </authorList>
    </citation>
    <scope>NUCLEOTIDE SEQUENCE</scope>
    <source>
        <strain evidence="6">PS9179</strain>
        <tissue evidence="6">Whole animal</tissue>
    </source>
</reference>
<keyword evidence="3" id="KW-0862">Zinc</keyword>
<dbReference type="InterPro" id="IPR001841">
    <property type="entry name" value="Znf_RING"/>
</dbReference>
<evidence type="ECO:0000313" key="7">
    <source>
        <dbReference type="Proteomes" id="UP001175271"/>
    </source>
</evidence>
<evidence type="ECO:0000256" key="2">
    <source>
        <dbReference type="ARBA" id="ARBA00022771"/>
    </source>
</evidence>
<dbReference type="SUPFAM" id="SSF57850">
    <property type="entry name" value="RING/U-box"/>
    <property type="match status" value="1"/>
</dbReference>
<comment type="caution">
    <text evidence="6">The sequence shown here is derived from an EMBL/GenBank/DDBJ whole genome shotgun (WGS) entry which is preliminary data.</text>
</comment>
<evidence type="ECO:0000256" key="1">
    <source>
        <dbReference type="ARBA" id="ARBA00022723"/>
    </source>
</evidence>
<dbReference type="GO" id="GO:0008270">
    <property type="term" value="F:zinc ion binding"/>
    <property type="evidence" value="ECO:0007669"/>
    <property type="project" value="UniProtKB-KW"/>
</dbReference>
<keyword evidence="7" id="KW-1185">Reference proteome</keyword>
<dbReference type="InterPro" id="IPR013083">
    <property type="entry name" value="Znf_RING/FYVE/PHD"/>
</dbReference>
<dbReference type="Pfam" id="PF13445">
    <property type="entry name" value="zf-RING_UBOX"/>
    <property type="match status" value="1"/>
</dbReference>
<dbReference type="InterPro" id="IPR017907">
    <property type="entry name" value="Znf_RING_CS"/>
</dbReference>
<dbReference type="PROSITE" id="PS00518">
    <property type="entry name" value="ZF_RING_1"/>
    <property type="match status" value="1"/>
</dbReference>
<organism evidence="6 7">
    <name type="scientific">Steinernema hermaphroditum</name>
    <dbReference type="NCBI Taxonomy" id="289476"/>
    <lineage>
        <taxon>Eukaryota</taxon>
        <taxon>Metazoa</taxon>
        <taxon>Ecdysozoa</taxon>
        <taxon>Nematoda</taxon>
        <taxon>Chromadorea</taxon>
        <taxon>Rhabditida</taxon>
        <taxon>Tylenchina</taxon>
        <taxon>Panagrolaimomorpha</taxon>
        <taxon>Strongyloidoidea</taxon>
        <taxon>Steinernematidae</taxon>
        <taxon>Steinernema</taxon>
    </lineage>
</organism>
<dbReference type="AlphaFoldDB" id="A0AA39M1S1"/>
<accession>A0AA39M1S1</accession>
<gene>
    <name evidence="6" type="ORF">QR680_012999</name>
</gene>
<evidence type="ECO:0000256" key="3">
    <source>
        <dbReference type="ARBA" id="ARBA00022833"/>
    </source>
</evidence>
<dbReference type="InterPro" id="IPR027370">
    <property type="entry name" value="Znf-RING_euk"/>
</dbReference>
<dbReference type="Gene3D" id="3.30.40.10">
    <property type="entry name" value="Zinc/RING finger domain, C3HC4 (zinc finger)"/>
    <property type="match status" value="1"/>
</dbReference>
<dbReference type="Proteomes" id="UP001175271">
    <property type="component" value="Unassembled WGS sequence"/>
</dbReference>
<feature type="domain" description="RING-type" evidence="5">
    <location>
        <begin position="58"/>
        <end position="98"/>
    </location>
</feature>
<protein>
    <recommendedName>
        <fullName evidence="5">RING-type domain-containing protein</fullName>
    </recommendedName>
</protein>
<dbReference type="PROSITE" id="PS50089">
    <property type="entry name" value="ZF_RING_2"/>
    <property type="match status" value="1"/>
</dbReference>
<dbReference type="EMBL" id="JAUCMV010000002">
    <property type="protein sequence ID" value="KAK0417424.1"/>
    <property type="molecule type" value="Genomic_DNA"/>
</dbReference>